<gene>
    <name evidence="1" type="ORF">QR680_016319</name>
</gene>
<evidence type="ECO:0000313" key="1">
    <source>
        <dbReference type="EMBL" id="KAK0402410.1"/>
    </source>
</evidence>
<keyword evidence="2" id="KW-1185">Reference proteome</keyword>
<proteinExistence type="predicted"/>
<evidence type="ECO:0000313" key="2">
    <source>
        <dbReference type="Proteomes" id="UP001175271"/>
    </source>
</evidence>
<accession>A0AA39LMD5</accession>
<dbReference type="AlphaFoldDB" id="A0AA39LMD5"/>
<organism evidence="1 2">
    <name type="scientific">Steinernema hermaphroditum</name>
    <dbReference type="NCBI Taxonomy" id="289476"/>
    <lineage>
        <taxon>Eukaryota</taxon>
        <taxon>Metazoa</taxon>
        <taxon>Ecdysozoa</taxon>
        <taxon>Nematoda</taxon>
        <taxon>Chromadorea</taxon>
        <taxon>Rhabditida</taxon>
        <taxon>Tylenchina</taxon>
        <taxon>Panagrolaimomorpha</taxon>
        <taxon>Strongyloidoidea</taxon>
        <taxon>Steinernematidae</taxon>
        <taxon>Steinernema</taxon>
    </lineage>
</organism>
<dbReference type="Proteomes" id="UP001175271">
    <property type="component" value="Unassembled WGS sequence"/>
</dbReference>
<sequence length="120" mass="14090">MLWLFIGKSEYRNCMAYQIMTSAEFIDIFHLLADFMDALLMFFDKNSNVVLHRKSVRTKEIKIEQRELQILLPAVGMFGYMAALRRLREDFRRLLGCKSFGYSDKWATAVVVQVRQLPST</sequence>
<protein>
    <submittedName>
        <fullName evidence="1">Uncharacterized protein</fullName>
    </submittedName>
</protein>
<name>A0AA39LMD5_9BILA</name>
<comment type="caution">
    <text evidence="1">The sequence shown here is derived from an EMBL/GenBank/DDBJ whole genome shotgun (WGS) entry which is preliminary data.</text>
</comment>
<dbReference type="EMBL" id="JAUCMV010000004">
    <property type="protein sequence ID" value="KAK0402410.1"/>
    <property type="molecule type" value="Genomic_DNA"/>
</dbReference>
<reference evidence="1" key="1">
    <citation type="submission" date="2023-06" db="EMBL/GenBank/DDBJ databases">
        <title>Genomic analysis of the entomopathogenic nematode Steinernema hermaphroditum.</title>
        <authorList>
            <person name="Schwarz E.M."/>
            <person name="Heppert J.K."/>
            <person name="Baniya A."/>
            <person name="Schwartz H.T."/>
            <person name="Tan C.-H."/>
            <person name="Antoshechkin I."/>
            <person name="Sternberg P.W."/>
            <person name="Goodrich-Blair H."/>
            <person name="Dillman A.R."/>
        </authorList>
    </citation>
    <scope>NUCLEOTIDE SEQUENCE</scope>
    <source>
        <strain evidence="1">PS9179</strain>
        <tissue evidence="1">Whole animal</tissue>
    </source>
</reference>